<dbReference type="GO" id="GO:0006097">
    <property type="term" value="P:glyoxylate cycle"/>
    <property type="evidence" value="ECO:0007669"/>
    <property type="project" value="UniProtKB-KW"/>
</dbReference>
<dbReference type="OrthoDB" id="9768429at2"/>
<evidence type="ECO:0000256" key="8">
    <source>
        <dbReference type="PIRSR" id="PIRSR001363-1"/>
    </source>
</evidence>
<dbReference type="FunFam" id="1.20.1220.12:FF:000001">
    <property type="entry name" value="Malate synthase"/>
    <property type="match status" value="1"/>
</dbReference>
<evidence type="ECO:0000256" key="3">
    <source>
        <dbReference type="ARBA" id="ARBA00022435"/>
    </source>
</evidence>
<evidence type="ECO:0000256" key="2">
    <source>
        <dbReference type="ARBA" id="ARBA00012636"/>
    </source>
</evidence>
<protein>
    <recommendedName>
        <fullName evidence="7">Malate synthase</fullName>
        <ecNumber evidence="2">2.3.3.9</ecNumber>
    </recommendedName>
</protein>
<evidence type="ECO:0000256" key="6">
    <source>
        <dbReference type="ARBA" id="ARBA00047918"/>
    </source>
</evidence>
<feature type="domain" description="Malate synthase C-terminal" evidence="11">
    <location>
        <begin position="416"/>
        <end position="514"/>
    </location>
</feature>
<keyword evidence="4" id="KW-0816">Tricarboxylic acid cycle</keyword>
<dbReference type="SUPFAM" id="SSF51645">
    <property type="entry name" value="Malate synthase G"/>
    <property type="match status" value="1"/>
</dbReference>
<proteinExistence type="inferred from homology"/>
<evidence type="ECO:0000259" key="10">
    <source>
        <dbReference type="Pfam" id="PF20656"/>
    </source>
</evidence>
<dbReference type="FunFam" id="3.20.20.360:FF:000001">
    <property type="entry name" value="Malate synthase"/>
    <property type="match status" value="1"/>
</dbReference>
<dbReference type="PANTHER" id="PTHR42902">
    <property type="entry name" value="MALATE SYNTHASE"/>
    <property type="match status" value="1"/>
</dbReference>
<evidence type="ECO:0000259" key="11">
    <source>
        <dbReference type="Pfam" id="PF20659"/>
    </source>
</evidence>
<dbReference type="InterPro" id="IPR046363">
    <property type="entry name" value="MS_N_TIM-barrel_dom"/>
</dbReference>
<evidence type="ECO:0000256" key="5">
    <source>
        <dbReference type="ARBA" id="ARBA00022679"/>
    </source>
</evidence>
<dbReference type="InterPro" id="IPR048355">
    <property type="entry name" value="MS_C"/>
</dbReference>
<dbReference type="PANTHER" id="PTHR42902:SF1">
    <property type="entry name" value="MALATE SYNTHASE 1-RELATED"/>
    <property type="match status" value="1"/>
</dbReference>
<dbReference type="EMBL" id="PNHK01000003">
    <property type="protein sequence ID" value="PMD04914.1"/>
    <property type="molecule type" value="Genomic_DNA"/>
</dbReference>
<dbReference type="EC" id="2.3.3.9" evidence="2"/>
<dbReference type="Pfam" id="PF20659">
    <property type="entry name" value="MS_C"/>
    <property type="match status" value="1"/>
</dbReference>
<dbReference type="InterPro" id="IPR011076">
    <property type="entry name" value="Malate_synth_sf"/>
</dbReference>
<dbReference type="GO" id="GO:0004474">
    <property type="term" value="F:malate synthase activity"/>
    <property type="evidence" value="ECO:0007669"/>
    <property type="project" value="UniProtKB-EC"/>
</dbReference>
<evidence type="ECO:0000256" key="7">
    <source>
        <dbReference type="ARBA" id="ARBA00068441"/>
    </source>
</evidence>
<feature type="domain" description="Malate synthase N-terminal" evidence="10">
    <location>
        <begin position="13"/>
        <end position="61"/>
    </location>
</feature>
<accession>A0A2N6VLC5</accession>
<evidence type="ECO:0000313" key="13">
    <source>
        <dbReference type="Proteomes" id="UP000235598"/>
    </source>
</evidence>
<dbReference type="Gene3D" id="3.20.20.360">
    <property type="entry name" value="Malate synthase, domain 3"/>
    <property type="match status" value="1"/>
</dbReference>
<organism evidence="12 13">
    <name type="scientific">Brevibacterium paucivorans</name>
    <dbReference type="NCBI Taxonomy" id="170994"/>
    <lineage>
        <taxon>Bacteria</taxon>
        <taxon>Bacillati</taxon>
        <taxon>Actinomycetota</taxon>
        <taxon>Actinomycetes</taxon>
        <taxon>Micrococcales</taxon>
        <taxon>Brevibacteriaceae</taxon>
        <taxon>Brevibacterium</taxon>
    </lineage>
</organism>
<dbReference type="InterPro" id="IPR006252">
    <property type="entry name" value="Malate_synthA"/>
</dbReference>
<evidence type="ECO:0000259" key="9">
    <source>
        <dbReference type="Pfam" id="PF01274"/>
    </source>
</evidence>
<dbReference type="Pfam" id="PF01274">
    <property type="entry name" value="MS_TIM-barrel"/>
    <property type="match status" value="1"/>
</dbReference>
<gene>
    <name evidence="12" type="ORF">CJ199_07350</name>
</gene>
<evidence type="ECO:0000256" key="4">
    <source>
        <dbReference type="ARBA" id="ARBA00022532"/>
    </source>
</evidence>
<dbReference type="RefSeq" id="WP_102238857.1">
    <property type="nucleotide sequence ID" value="NZ_PNHK01000003.1"/>
</dbReference>
<dbReference type="InterPro" id="IPR048356">
    <property type="entry name" value="MS_N"/>
</dbReference>
<dbReference type="Gene3D" id="1.20.1220.12">
    <property type="entry name" value="Malate synthase, domain III"/>
    <property type="match status" value="1"/>
</dbReference>
<sequence>MFTVNGPHITGIDNIFTPAACDFLDELHRVFYARRRELLAARNASRGGFENGDLPTFDPATSDIRNGDWKVVGTSGAPGLKRRVVELATPVEPREAAKSCNSDADVWMADLEDGMAPTWSNVITAHECLMRAARGDFAFQSRSGKTFKARNPHPPTMVLRPRGWNLTEDHLTWTDATGRAHPASATLVDFGLFVFHNSRPLLKRNHGPYFYLPKVENRHEARLWNSLFEHAQERLGFDRGTIRATVLIESVTAAFQMDEILYELRDHVVGLAAGRWDYVGSLVTHFGLREGFTVPQRDEIRSDSPFIRAFTDLLVSTCHRRGAQALGGLSTAVVESAHLPVAEPHERERVYEDKLAEVSAGFDGTWIAHRSLIDVVRAAYGKARADRAAVPVAEVVATDRVDLTEQLLTVPSGVISEEGVRWNLRVCLHYINAWLRGVGSVGYNGYVEDVSTAELARLQLWQWTRQGVTLEDGRMLSQALVTRFLVEELAVLPRTNADHFDEAEDFVHSALRSETAPEPFYPVAYRDHMVFRGASVLSPSRGSTPGVSRAA</sequence>
<feature type="active site" description="Proton donor" evidence="8">
    <location>
        <position position="449"/>
    </location>
</feature>
<comment type="similarity">
    <text evidence="1">Belongs to the malate synthase family.</text>
</comment>
<evidence type="ECO:0000313" key="12">
    <source>
        <dbReference type="EMBL" id="PMD04914.1"/>
    </source>
</evidence>
<evidence type="ECO:0000256" key="1">
    <source>
        <dbReference type="ARBA" id="ARBA00006394"/>
    </source>
</evidence>
<dbReference type="InterPro" id="IPR044856">
    <property type="entry name" value="Malate_synth_C_sf"/>
</dbReference>
<name>A0A2N6VLC5_9MICO</name>
<reference evidence="12 13" key="1">
    <citation type="submission" date="2017-09" db="EMBL/GenBank/DDBJ databases">
        <title>Bacterial strain isolated from the female urinary microbiota.</title>
        <authorList>
            <person name="Thomas-White K."/>
            <person name="Kumar N."/>
            <person name="Forster S."/>
            <person name="Putonti C."/>
            <person name="Lawley T."/>
            <person name="Wolfe A.J."/>
        </authorList>
    </citation>
    <scope>NUCLEOTIDE SEQUENCE [LARGE SCALE GENOMIC DNA]</scope>
    <source>
        <strain evidence="12 13">UMB1301</strain>
    </source>
</reference>
<dbReference type="Proteomes" id="UP000235598">
    <property type="component" value="Unassembled WGS sequence"/>
</dbReference>
<keyword evidence="3" id="KW-0329">Glyoxylate bypass</keyword>
<dbReference type="PIRSF" id="PIRSF001363">
    <property type="entry name" value="Malate_synth"/>
    <property type="match status" value="1"/>
</dbReference>
<dbReference type="GO" id="GO:0006099">
    <property type="term" value="P:tricarboxylic acid cycle"/>
    <property type="evidence" value="ECO:0007669"/>
    <property type="project" value="UniProtKB-KW"/>
</dbReference>
<feature type="domain" description="Malate synthase TIM barrel" evidence="9">
    <location>
        <begin position="156"/>
        <end position="384"/>
    </location>
</feature>
<comment type="catalytic activity">
    <reaction evidence="6">
        <text>glyoxylate + acetyl-CoA + H2O = (S)-malate + CoA + H(+)</text>
        <dbReference type="Rhea" id="RHEA:18181"/>
        <dbReference type="ChEBI" id="CHEBI:15377"/>
        <dbReference type="ChEBI" id="CHEBI:15378"/>
        <dbReference type="ChEBI" id="CHEBI:15589"/>
        <dbReference type="ChEBI" id="CHEBI:36655"/>
        <dbReference type="ChEBI" id="CHEBI:57287"/>
        <dbReference type="ChEBI" id="CHEBI:57288"/>
        <dbReference type="EC" id="2.3.3.9"/>
    </reaction>
</comment>
<dbReference type="Pfam" id="PF20656">
    <property type="entry name" value="MS_N"/>
    <property type="match status" value="1"/>
</dbReference>
<dbReference type="GO" id="GO:0005737">
    <property type="term" value="C:cytoplasm"/>
    <property type="evidence" value="ECO:0007669"/>
    <property type="project" value="TreeGrafter"/>
</dbReference>
<comment type="caution">
    <text evidence="12">The sequence shown here is derived from an EMBL/GenBank/DDBJ whole genome shotgun (WGS) entry which is preliminary data.</text>
</comment>
<dbReference type="InterPro" id="IPR001465">
    <property type="entry name" value="Malate_synthase_TIM"/>
</dbReference>
<dbReference type="AlphaFoldDB" id="A0A2N6VLC5"/>
<feature type="active site" description="Proton acceptor" evidence="8">
    <location>
        <position position="160"/>
    </location>
</feature>
<keyword evidence="5" id="KW-0808">Transferase</keyword>